<accession>A0AAV1TKL6</accession>
<protein>
    <submittedName>
        <fullName evidence="1">Uncharacterized protein</fullName>
    </submittedName>
</protein>
<name>A0AAV1TKL6_9STRA</name>
<dbReference type="Proteomes" id="UP001162060">
    <property type="component" value="Unassembled WGS sequence"/>
</dbReference>
<reference evidence="1" key="1">
    <citation type="submission" date="2024-01" db="EMBL/GenBank/DDBJ databases">
        <authorList>
            <person name="Webb A."/>
        </authorList>
    </citation>
    <scope>NUCLEOTIDE SEQUENCE</scope>
    <source>
        <strain evidence="1">Pm1</strain>
    </source>
</reference>
<organism evidence="1 2">
    <name type="scientific">Peronospora matthiolae</name>
    <dbReference type="NCBI Taxonomy" id="2874970"/>
    <lineage>
        <taxon>Eukaryota</taxon>
        <taxon>Sar</taxon>
        <taxon>Stramenopiles</taxon>
        <taxon>Oomycota</taxon>
        <taxon>Peronosporomycetes</taxon>
        <taxon>Peronosporales</taxon>
        <taxon>Peronosporaceae</taxon>
        <taxon>Peronospora</taxon>
    </lineage>
</organism>
<evidence type="ECO:0000313" key="2">
    <source>
        <dbReference type="Proteomes" id="UP001162060"/>
    </source>
</evidence>
<comment type="caution">
    <text evidence="1">The sequence shown here is derived from an EMBL/GenBank/DDBJ whole genome shotgun (WGS) entry which is preliminary data.</text>
</comment>
<proteinExistence type="predicted"/>
<evidence type="ECO:0000313" key="1">
    <source>
        <dbReference type="EMBL" id="CAK7922260.1"/>
    </source>
</evidence>
<dbReference type="AlphaFoldDB" id="A0AAV1TKL6"/>
<dbReference type="EMBL" id="CAKLBY020000065">
    <property type="protein sequence ID" value="CAK7922260.1"/>
    <property type="molecule type" value="Genomic_DNA"/>
</dbReference>
<gene>
    <name evidence="1" type="ORF">PM001_LOCUS7538</name>
</gene>
<sequence length="39" mass="4254">MGEAVQRGEPRRVKKLRTCGAKAQTGGVFDNPAGNLFRH</sequence>